<dbReference type="Proteomes" id="UP001317963">
    <property type="component" value="Chromosome"/>
</dbReference>
<accession>A0ABY6Q545</accession>
<organism evidence="8 9">
    <name type="scientific">Candidatus Paraluminiphilus aquimaris</name>
    <dbReference type="NCBI Taxonomy" id="2518994"/>
    <lineage>
        <taxon>Bacteria</taxon>
        <taxon>Pseudomonadati</taxon>
        <taxon>Pseudomonadota</taxon>
        <taxon>Gammaproteobacteria</taxon>
        <taxon>Cellvibrionales</taxon>
        <taxon>Halieaceae</taxon>
        <taxon>Candidatus Paraluminiphilus</taxon>
    </lineage>
</organism>
<name>A0ABY6Q545_9GAMM</name>
<evidence type="ECO:0000256" key="4">
    <source>
        <dbReference type="ARBA" id="ARBA00022723"/>
    </source>
</evidence>
<gene>
    <name evidence="8" type="ORF">E0F26_04595</name>
</gene>
<dbReference type="PANTHER" id="PTHR43281:SF1">
    <property type="entry name" value="FARNESYL DIPHOSPHATE SYNTHASE"/>
    <property type="match status" value="1"/>
</dbReference>
<dbReference type="CDD" id="cd00685">
    <property type="entry name" value="Trans_IPPS_HT"/>
    <property type="match status" value="1"/>
</dbReference>
<evidence type="ECO:0000256" key="7">
    <source>
        <dbReference type="RuleBase" id="RU004466"/>
    </source>
</evidence>
<dbReference type="Gene3D" id="1.10.600.10">
    <property type="entry name" value="Farnesyl Diphosphate Synthase"/>
    <property type="match status" value="1"/>
</dbReference>
<reference evidence="8 9" key="1">
    <citation type="submission" date="2019-02" db="EMBL/GenBank/DDBJ databases">
        <title>Halieaceae_genomes.</title>
        <authorList>
            <person name="Li S.-H."/>
        </authorList>
    </citation>
    <scope>NUCLEOTIDE SEQUENCE [LARGE SCALE GENOMIC DNA]</scope>
    <source>
        <strain evidence="8 9">JH123</strain>
    </source>
</reference>
<keyword evidence="3 7" id="KW-0808">Transferase</keyword>
<keyword evidence="6" id="KW-0414">Isoprene biosynthesis</keyword>
<sequence>MALSSNIVCSDPALEAALAYALANPGKQLRSRLCRETATMVSGEAMQSATRVGEAIECLHTYSLIHDDLPSMDNDDLRRGKPTVHRAFDEATAILVGDGLQAFAFEWVSETDGLSDTQKIKLVKLLSKSVGFDGMVGGQAMDIAAEGKSLDVSALKEVHLRKTGALIEASVLAGAICGEANAGQIEALGRFSRNIGLAFQVMDDVLDVTASSETLGKTAGKDIAADKSTYVACMGVDAASAYANDLLNEALALLSPFGQAADALSALSKLLVHRKN</sequence>
<dbReference type="RefSeq" id="WP_279242872.1">
    <property type="nucleotide sequence ID" value="NZ_CP036501.1"/>
</dbReference>
<dbReference type="NCBIfam" id="NF045485">
    <property type="entry name" value="FPPsyn"/>
    <property type="match status" value="1"/>
</dbReference>
<dbReference type="InterPro" id="IPR053378">
    <property type="entry name" value="Prenyl_diphosphate_synthase"/>
</dbReference>
<dbReference type="SUPFAM" id="SSF48576">
    <property type="entry name" value="Terpenoid synthases"/>
    <property type="match status" value="1"/>
</dbReference>
<dbReference type="Pfam" id="PF00348">
    <property type="entry name" value="polyprenyl_synt"/>
    <property type="match status" value="1"/>
</dbReference>
<evidence type="ECO:0000313" key="8">
    <source>
        <dbReference type="EMBL" id="UZP74063.1"/>
    </source>
</evidence>
<dbReference type="EMBL" id="CP036501">
    <property type="protein sequence ID" value="UZP74063.1"/>
    <property type="molecule type" value="Genomic_DNA"/>
</dbReference>
<evidence type="ECO:0000256" key="6">
    <source>
        <dbReference type="ARBA" id="ARBA00023229"/>
    </source>
</evidence>
<dbReference type="InterPro" id="IPR008949">
    <property type="entry name" value="Isoprenoid_synthase_dom_sf"/>
</dbReference>
<evidence type="ECO:0000256" key="2">
    <source>
        <dbReference type="ARBA" id="ARBA00006706"/>
    </source>
</evidence>
<evidence type="ECO:0000256" key="3">
    <source>
        <dbReference type="ARBA" id="ARBA00022679"/>
    </source>
</evidence>
<evidence type="ECO:0000256" key="1">
    <source>
        <dbReference type="ARBA" id="ARBA00001946"/>
    </source>
</evidence>
<dbReference type="PANTHER" id="PTHR43281">
    <property type="entry name" value="FARNESYL DIPHOSPHATE SYNTHASE"/>
    <property type="match status" value="1"/>
</dbReference>
<dbReference type="InterPro" id="IPR000092">
    <property type="entry name" value="Polyprenyl_synt"/>
</dbReference>
<dbReference type="SFLD" id="SFLDS00005">
    <property type="entry name" value="Isoprenoid_Synthase_Type_I"/>
    <property type="match status" value="1"/>
</dbReference>
<keyword evidence="4" id="KW-0479">Metal-binding</keyword>
<evidence type="ECO:0000256" key="5">
    <source>
        <dbReference type="ARBA" id="ARBA00022842"/>
    </source>
</evidence>
<protein>
    <submittedName>
        <fullName evidence="8">Polyprenyl synthetase family protein</fullName>
    </submittedName>
</protein>
<dbReference type="SFLD" id="SFLDG01017">
    <property type="entry name" value="Polyprenyl_Transferase_Like"/>
    <property type="match status" value="1"/>
</dbReference>
<comment type="similarity">
    <text evidence="2 7">Belongs to the FPP/GGPP synthase family.</text>
</comment>
<comment type="cofactor">
    <cofactor evidence="1">
        <name>Mg(2+)</name>
        <dbReference type="ChEBI" id="CHEBI:18420"/>
    </cofactor>
</comment>
<keyword evidence="5" id="KW-0460">Magnesium</keyword>
<dbReference type="PROSITE" id="PS00723">
    <property type="entry name" value="POLYPRENYL_SYNTHASE_1"/>
    <property type="match status" value="1"/>
</dbReference>
<evidence type="ECO:0000313" key="9">
    <source>
        <dbReference type="Proteomes" id="UP001317963"/>
    </source>
</evidence>
<proteinExistence type="inferred from homology"/>
<dbReference type="InterPro" id="IPR033749">
    <property type="entry name" value="Polyprenyl_synt_CS"/>
</dbReference>
<dbReference type="PROSITE" id="PS00444">
    <property type="entry name" value="POLYPRENYL_SYNTHASE_2"/>
    <property type="match status" value="1"/>
</dbReference>
<keyword evidence="9" id="KW-1185">Reference proteome</keyword>